<accession>A0A0B8NUR5</accession>
<dbReference type="Proteomes" id="UP000031666">
    <property type="component" value="Unassembled WGS sequence"/>
</dbReference>
<feature type="signal peptide" evidence="1">
    <location>
        <begin position="1"/>
        <end position="20"/>
    </location>
</feature>
<keyword evidence="5" id="KW-1185">Reference proteome</keyword>
<proteinExistence type="predicted"/>
<keyword evidence="1" id="KW-0732">Signal</keyword>
<comment type="caution">
    <text evidence="2">The sequence shown here is derived from an EMBL/GenBank/DDBJ whole genome shotgun (WGS) entry which is preliminary data.</text>
</comment>
<protein>
    <submittedName>
        <fullName evidence="2">Uncharacterized protein</fullName>
    </submittedName>
</protein>
<dbReference type="EMBL" id="BBSC01000001">
    <property type="protein sequence ID" value="GAM73695.1"/>
    <property type="molecule type" value="Genomic_DNA"/>
</dbReference>
<reference evidence="3 4" key="2">
    <citation type="submission" date="2015-01" db="EMBL/GenBank/DDBJ databases">
        <title>Vibrio sp. C94 JCM 19241 whole genome shotgun sequence.</title>
        <authorList>
            <person name="Sawabe T."/>
            <person name="Meirelles P."/>
            <person name="Feng G."/>
            <person name="Sayaka M."/>
            <person name="Hattori M."/>
            <person name="Ohkuma M."/>
        </authorList>
    </citation>
    <scope>NUCLEOTIDE SEQUENCE [LARGE SCALE GENOMIC DNA]</scope>
    <source>
        <strain evidence="4">JCM 19241</strain>
        <strain evidence="3">JCM19241</strain>
    </source>
</reference>
<dbReference type="Proteomes" id="UP000031671">
    <property type="component" value="Unassembled WGS sequence"/>
</dbReference>
<dbReference type="STRING" id="1481914.JCM19241_3150"/>
<dbReference type="EMBL" id="BBRZ01000080">
    <property type="protein sequence ID" value="GAM58275.1"/>
    <property type="molecule type" value="Genomic_DNA"/>
</dbReference>
<name>A0A0B8NUR5_9VIBR</name>
<accession>A0A0B8Q2E7</accession>
<organism evidence="2 5">
    <name type="scientific">Vibrio ishigakensis</name>
    <dbReference type="NCBI Taxonomy" id="1481914"/>
    <lineage>
        <taxon>Bacteria</taxon>
        <taxon>Pseudomonadati</taxon>
        <taxon>Pseudomonadota</taxon>
        <taxon>Gammaproteobacteria</taxon>
        <taxon>Vibrionales</taxon>
        <taxon>Vibrionaceae</taxon>
        <taxon>Vibrio</taxon>
    </lineage>
</organism>
<evidence type="ECO:0000313" key="5">
    <source>
        <dbReference type="Proteomes" id="UP000031671"/>
    </source>
</evidence>
<evidence type="ECO:0000313" key="2">
    <source>
        <dbReference type="EMBL" id="GAM58275.1"/>
    </source>
</evidence>
<dbReference type="AlphaFoldDB" id="A0A0B8NUR5"/>
<evidence type="ECO:0000256" key="1">
    <source>
        <dbReference type="SAM" id="SignalP"/>
    </source>
</evidence>
<evidence type="ECO:0000313" key="4">
    <source>
        <dbReference type="Proteomes" id="UP000031666"/>
    </source>
</evidence>
<gene>
    <name evidence="2" type="ORF">JCM19231_2720</name>
    <name evidence="3" type="ORF">JCM19241_3150</name>
</gene>
<reference evidence="4 5" key="3">
    <citation type="submission" date="2015-01" db="EMBL/GenBank/DDBJ databases">
        <authorList>
            <consortium name="NBRP consortium"/>
            <person name="Sawabe T."/>
            <person name="Meirelles P."/>
            <person name="Feng G."/>
            <person name="Sayaka M."/>
            <person name="Hattori M."/>
            <person name="Ohkuma M."/>
        </authorList>
    </citation>
    <scope>NUCLEOTIDE SEQUENCE [LARGE SCALE GENOMIC DNA]</scope>
    <source>
        <strain evidence="5">JCM 19231</strain>
        <strain evidence="4">JCM 19241</strain>
        <strain evidence="2">JCM19231</strain>
        <strain evidence="3">JCM19241</strain>
    </source>
</reference>
<reference evidence="2 5" key="1">
    <citation type="submission" date="2015-01" db="EMBL/GenBank/DDBJ databases">
        <title>Vibrio sp. C1 JCM 19231 whole genome shotgun sequence.</title>
        <authorList>
            <person name="Sawabe T."/>
            <person name="Meirelles P."/>
            <person name="Feng G."/>
            <person name="Sayaka M."/>
            <person name="Hattori M."/>
            <person name="Ohkuma M."/>
        </authorList>
    </citation>
    <scope>NUCLEOTIDE SEQUENCE [LARGE SCALE GENOMIC DNA]</scope>
    <source>
        <strain evidence="5">JCM 19231</strain>
        <strain evidence="2">JCM19231</strain>
    </source>
</reference>
<evidence type="ECO:0000313" key="3">
    <source>
        <dbReference type="EMBL" id="GAM73695.1"/>
    </source>
</evidence>
<sequence>MKLVKTAVAAALMFSAASSAMDARYQDRSGNLVADLPQNEAEWVNPGTLSLLTRR</sequence>
<feature type="chain" id="PRO_5008205292" evidence="1">
    <location>
        <begin position="21"/>
        <end position="55"/>
    </location>
</feature>